<dbReference type="EMBL" id="BART01028634">
    <property type="protein sequence ID" value="GAG91674.1"/>
    <property type="molecule type" value="Genomic_DNA"/>
</dbReference>
<dbReference type="AlphaFoldDB" id="X1B7C2"/>
<gene>
    <name evidence="1" type="ORF">S01H4_50434</name>
</gene>
<proteinExistence type="predicted"/>
<protein>
    <submittedName>
        <fullName evidence="1">Uncharacterized protein</fullName>
    </submittedName>
</protein>
<accession>X1B7C2</accession>
<comment type="caution">
    <text evidence="1">The sequence shown here is derived from an EMBL/GenBank/DDBJ whole genome shotgun (WGS) entry which is preliminary data.</text>
</comment>
<organism evidence="1">
    <name type="scientific">marine sediment metagenome</name>
    <dbReference type="NCBI Taxonomy" id="412755"/>
    <lineage>
        <taxon>unclassified sequences</taxon>
        <taxon>metagenomes</taxon>
        <taxon>ecological metagenomes</taxon>
    </lineage>
</organism>
<sequence>VGFSAGAIQLGDVCEQDDYHRCYALIHNVTTTLHHEWGREADLAELVRRFPGHLAFGLPNDAGIASNQGFLPSGNKWQVLQFIIDKSWDFPEDSFHIKTRQGMRIEHIYNDGRKWTFNGGDVMVRVFSPDYSYQGTWIIRPNNPTVYDYWSQSPAGFANIDHIMAEH</sequence>
<name>X1B7C2_9ZZZZ</name>
<reference evidence="1" key="1">
    <citation type="journal article" date="2014" name="Front. Microbiol.">
        <title>High frequency of phylogenetically diverse reductive dehalogenase-homologous genes in deep subseafloor sedimentary metagenomes.</title>
        <authorList>
            <person name="Kawai M."/>
            <person name="Futagami T."/>
            <person name="Toyoda A."/>
            <person name="Takaki Y."/>
            <person name="Nishi S."/>
            <person name="Hori S."/>
            <person name="Arai W."/>
            <person name="Tsubouchi T."/>
            <person name="Morono Y."/>
            <person name="Uchiyama I."/>
            <person name="Ito T."/>
            <person name="Fujiyama A."/>
            <person name="Inagaki F."/>
            <person name="Takami H."/>
        </authorList>
    </citation>
    <scope>NUCLEOTIDE SEQUENCE</scope>
    <source>
        <strain evidence="1">Expedition CK06-06</strain>
    </source>
</reference>
<feature type="non-terminal residue" evidence="1">
    <location>
        <position position="1"/>
    </location>
</feature>
<evidence type="ECO:0000313" key="1">
    <source>
        <dbReference type="EMBL" id="GAG91674.1"/>
    </source>
</evidence>